<comment type="subcellular location">
    <subcellularLocation>
        <location evidence="2">Mitochondrion inner membrane</location>
        <topology evidence="2">Peripheral membrane protein</topology>
        <orientation evidence="2">Matrix side</orientation>
    </subcellularLocation>
</comment>
<evidence type="ECO:0000256" key="9">
    <source>
        <dbReference type="ARBA" id="ARBA00022679"/>
    </source>
</evidence>
<evidence type="ECO:0000256" key="17">
    <source>
        <dbReference type="ARBA" id="ARBA00023264"/>
    </source>
</evidence>
<organism evidence="20 21">
    <name type="scientific">Naganishia liquefaciens</name>
    <dbReference type="NCBI Taxonomy" id="104408"/>
    <lineage>
        <taxon>Eukaryota</taxon>
        <taxon>Fungi</taxon>
        <taxon>Dikarya</taxon>
        <taxon>Basidiomycota</taxon>
        <taxon>Agaricomycotina</taxon>
        <taxon>Tremellomycetes</taxon>
        <taxon>Filobasidiales</taxon>
        <taxon>Filobasidiaceae</taxon>
        <taxon>Naganishia</taxon>
    </lineage>
</organism>
<dbReference type="Proteomes" id="UP000620104">
    <property type="component" value="Unassembled WGS sequence"/>
</dbReference>
<evidence type="ECO:0000256" key="8">
    <source>
        <dbReference type="ARBA" id="ARBA00022516"/>
    </source>
</evidence>
<evidence type="ECO:0000256" key="19">
    <source>
        <dbReference type="SAM" id="MobiDB-lite"/>
    </source>
</evidence>
<name>A0A8H3TPW5_9TREE</name>
<dbReference type="EC" id="2.7.7.41" evidence="6"/>
<evidence type="ECO:0000256" key="12">
    <source>
        <dbReference type="ARBA" id="ARBA00022842"/>
    </source>
</evidence>
<keyword evidence="15" id="KW-0472">Membrane</keyword>
<sequence length="465" mass="52101">MFLRPVTRAILAPLPIQRGANYGFVRLLQQEASSSKSEPHISTSALEEAAAERVKDPSKSISSLQRQRAHFSQPLGRRSEVPAVHLPKKFGRDQEVAVADETRKLLEQIVSRFRNVRWAVAYGSGVFGQDGYDPNAPKPMIDFIFATSYPSHFHAVNLQHNPSHYPALARWLGSDYITKVQEWGAGLWYATMVDVDGQLIKYGVISTDALCEDMMDWSTLYVAGRMHKPVRIIRPDARILLANQINLVSALRVALLMLPEEFTEVELWEQVAGISYAGDPRMAIPGAENPEKVKNIVRPQIHRFRGLYFKLLREIKGVSPASGAMDTAGLSGDEAVWTAMGLGKSDGSGRLRQNVEPEYRAQLLKKLPRNLKKGLERVFTQRFETKLIRPGDPPTEKGLEEIQFWRKANAESDLRKVLDQELRAIIKGPATTQSLKGLLTAGLRKSLRYAAAKVGKWWKSKAKKA</sequence>
<dbReference type="GO" id="GO:0004605">
    <property type="term" value="F:phosphatidate cytidylyltransferase activity"/>
    <property type="evidence" value="ECO:0007669"/>
    <property type="project" value="UniProtKB-EC"/>
</dbReference>
<gene>
    <name evidence="20" type="ORF">NliqN6_1211</name>
</gene>
<evidence type="ECO:0000256" key="10">
    <source>
        <dbReference type="ARBA" id="ARBA00022695"/>
    </source>
</evidence>
<comment type="pathway">
    <text evidence="3">Phospholipid metabolism; CDP-diacylglycerol biosynthesis; CDP-diacylglycerol from sn-glycerol 3-phosphate: step 3/3.</text>
</comment>
<dbReference type="UniPathway" id="UPA00557">
    <property type="reaction ID" value="UER00614"/>
</dbReference>
<keyword evidence="14" id="KW-0496">Mitochondrion</keyword>
<keyword evidence="11" id="KW-0999">Mitochondrion inner membrane</keyword>
<evidence type="ECO:0000256" key="16">
    <source>
        <dbReference type="ARBA" id="ARBA00023209"/>
    </source>
</evidence>
<evidence type="ECO:0000256" key="3">
    <source>
        <dbReference type="ARBA" id="ARBA00005119"/>
    </source>
</evidence>
<keyword evidence="9" id="KW-0808">Transferase</keyword>
<evidence type="ECO:0000256" key="7">
    <source>
        <dbReference type="ARBA" id="ARBA00018337"/>
    </source>
</evidence>
<evidence type="ECO:0000256" key="15">
    <source>
        <dbReference type="ARBA" id="ARBA00023136"/>
    </source>
</evidence>
<dbReference type="PANTHER" id="PTHR13619">
    <property type="entry name" value="PHOSPHATIDATE CYTIDYLYLTRANSFERASE, MITOCHONDRIAL"/>
    <property type="match status" value="1"/>
</dbReference>
<comment type="similarity">
    <text evidence="5">Belongs to the TAM41 family.</text>
</comment>
<reference evidence="20" key="1">
    <citation type="submission" date="2020-07" db="EMBL/GenBank/DDBJ databases">
        <title>Draft Genome Sequence of a Deep-Sea Yeast, Naganishia (Cryptococcus) liquefaciens strain N6.</title>
        <authorList>
            <person name="Han Y.W."/>
            <person name="Kajitani R."/>
            <person name="Morimoto H."/>
            <person name="Parhat M."/>
            <person name="Tsubouchi H."/>
            <person name="Bakenova O."/>
            <person name="Ogata M."/>
            <person name="Argunhan B."/>
            <person name="Aoki R."/>
            <person name="Kajiwara S."/>
            <person name="Itoh T."/>
            <person name="Iwasaki H."/>
        </authorList>
    </citation>
    <scope>NUCLEOTIDE SEQUENCE</scope>
    <source>
        <strain evidence="20">N6</strain>
    </source>
</reference>
<evidence type="ECO:0000256" key="5">
    <source>
        <dbReference type="ARBA" id="ARBA00005458"/>
    </source>
</evidence>
<dbReference type="GO" id="GO:0016024">
    <property type="term" value="P:CDP-diacylglycerol biosynthetic process"/>
    <property type="evidence" value="ECO:0007669"/>
    <property type="project" value="UniProtKB-UniPathway"/>
</dbReference>
<dbReference type="GO" id="GO:0005743">
    <property type="term" value="C:mitochondrial inner membrane"/>
    <property type="evidence" value="ECO:0007669"/>
    <property type="project" value="UniProtKB-SubCell"/>
</dbReference>
<accession>A0A8H3TPW5</accession>
<proteinExistence type="inferred from homology"/>
<dbReference type="OrthoDB" id="341477at2759"/>
<evidence type="ECO:0000256" key="14">
    <source>
        <dbReference type="ARBA" id="ARBA00023128"/>
    </source>
</evidence>
<dbReference type="InterPro" id="IPR015222">
    <property type="entry name" value="Tam41"/>
</dbReference>
<evidence type="ECO:0000256" key="18">
    <source>
        <dbReference type="ARBA" id="ARBA00029893"/>
    </source>
</evidence>
<keyword evidence="13" id="KW-0443">Lipid metabolism</keyword>
<evidence type="ECO:0000256" key="2">
    <source>
        <dbReference type="ARBA" id="ARBA00004443"/>
    </source>
</evidence>
<evidence type="ECO:0000313" key="21">
    <source>
        <dbReference type="Proteomes" id="UP000620104"/>
    </source>
</evidence>
<protein>
    <recommendedName>
        <fullName evidence="7">Phosphatidate cytidylyltransferase, mitochondrial</fullName>
        <ecNumber evidence="6">2.7.7.41</ecNumber>
    </recommendedName>
    <alternativeName>
        <fullName evidence="18">CDP-diacylglycerol synthase</fullName>
    </alternativeName>
</protein>
<keyword evidence="12" id="KW-0460">Magnesium</keyword>
<dbReference type="GO" id="GO:0032049">
    <property type="term" value="P:cardiolipin biosynthetic process"/>
    <property type="evidence" value="ECO:0007669"/>
    <property type="project" value="InterPro"/>
</dbReference>
<evidence type="ECO:0000256" key="6">
    <source>
        <dbReference type="ARBA" id="ARBA00012487"/>
    </source>
</evidence>
<evidence type="ECO:0000256" key="13">
    <source>
        <dbReference type="ARBA" id="ARBA00023098"/>
    </source>
</evidence>
<dbReference type="AlphaFoldDB" id="A0A8H3TPW5"/>
<keyword evidence="16" id="KW-0594">Phospholipid biosynthesis</keyword>
<evidence type="ECO:0000256" key="1">
    <source>
        <dbReference type="ARBA" id="ARBA00001946"/>
    </source>
</evidence>
<evidence type="ECO:0000313" key="20">
    <source>
        <dbReference type="EMBL" id="GHJ84809.1"/>
    </source>
</evidence>
<keyword evidence="8" id="KW-0444">Lipid biosynthesis</keyword>
<evidence type="ECO:0000256" key="11">
    <source>
        <dbReference type="ARBA" id="ARBA00022792"/>
    </source>
</evidence>
<keyword evidence="10" id="KW-0548">Nucleotidyltransferase</keyword>
<comment type="caution">
    <text evidence="20">The sequence shown here is derived from an EMBL/GenBank/DDBJ whole genome shotgun (WGS) entry which is preliminary data.</text>
</comment>
<feature type="region of interest" description="Disordered" evidence="19">
    <location>
        <begin position="56"/>
        <end position="77"/>
    </location>
</feature>
<dbReference type="Pfam" id="PF09139">
    <property type="entry name" value="Tam41_Mmp37"/>
    <property type="match status" value="1"/>
</dbReference>
<evidence type="ECO:0000256" key="4">
    <source>
        <dbReference type="ARBA" id="ARBA00005189"/>
    </source>
</evidence>
<keyword evidence="21" id="KW-1185">Reference proteome</keyword>
<dbReference type="EMBL" id="BLZA01000009">
    <property type="protein sequence ID" value="GHJ84809.1"/>
    <property type="molecule type" value="Genomic_DNA"/>
</dbReference>
<dbReference type="PANTHER" id="PTHR13619:SF0">
    <property type="entry name" value="PHOSPHATIDATE CYTIDYLYLTRANSFERASE, MITOCHONDRIAL"/>
    <property type="match status" value="1"/>
</dbReference>
<comment type="cofactor">
    <cofactor evidence="1">
        <name>Mg(2+)</name>
        <dbReference type="ChEBI" id="CHEBI:18420"/>
    </cofactor>
</comment>
<dbReference type="PIRSF" id="PIRSF028840">
    <property type="entry name" value="Mmp37"/>
    <property type="match status" value="1"/>
</dbReference>
<keyword evidence="17" id="KW-1208">Phospholipid metabolism</keyword>
<comment type="pathway">
    <text evidence="4">Lipid metabolism.</text>
</comment>